<dbReference type="Gene3D" id="3.30.200.20">
    <property type="entry name" value="Phosphorylase Kinase, domain 1"/>
    <property type="match status" value="1"/>
</dbReference>
<dbReference type="PANTHER" id="PTHR48005:SF10">
    <property type="entry name" value="LEUCINE-RICH REPEAT RECEPTOR-LIKE TYROSINE-PROTEIN KINASE PXC3 ISOFORM X1"/>
    <property type="match status" value="1"/>
</dbReference>
<evidence type="ECO:0000256" key="4">
    <source>
        <dbReference type="ARBA" id="ARBA00022614"/>
    </source>
</evidence>
<dbReference type="Pfam" id="PF13855">
    <property type="entry name" value="LRR_8"/>
    <property type="match status" value="2"/>
</dbReference>
<accession>A0A1U7ZVV7</accession>
<dbReference type="FunFam" id="1.10.510.10:FF:000388">
    <property type="entry name" value="Leucine-rich repeat receptor-like tyrosine-protein kinase PXC3"/>
    <property type="match status" value="1"/>
</dbReference>
<dbReference type="InterPro" id="IPR011009">
    <property type="entry name" value="Kinase-like_dom_sf"/>
</dbReference>
<dbReference type="GO" id="GO:0033612">
    <property type="term" value="F:receptor serine/threonine kinase binding"/>
    <property type="evidence" value="ECO:0000318"/>
    <property type="project" value="GO_Central"/>
</dbReference>
<evidence type="ECO:0000259" key="18">
    <source>
        <dbReference type="PROSITE" id="PS50011"/>
    </source>
</evidence>
<dbReference type="InterPro" id="IPR051420">
    <property type="entry name" value="Ser_Thr_Kinases_DiverseReg"/>
</dbReference>
<dbReference type="eggNOG" id="ENOG502QUNV">
    <property type="taxonomic scope" value="Eukaryota"/>
</dbReference>
<dbReference type="PROSITE" id="PS51450">
    <property type="entry name" value="LRR"/>
    <property type="match status" value="2"/>
</dbReference>
<keyword evidence="14 20" id="KW-0675">Receptor</keyword>
<evidence type="ECO:0000256" key="13">
    <source>
        <dbReference type="ARBA" id="ARBA00023136"/>
    </source>
</evidence>
<protein>
    <recommendedName>
        <fullName evidence="2">non-specific serine/threonine protein kinase</fullName>
        <ecNumber evidence="2">2.7.11.1</ecNumber>
    </recommendedName>
</protein>
<evidence type="ECO:0000256" key="8">
    <source>
        <dbReference type="ARBA" id="ARBA00022737"/>
    </source>
</evidence>
<dbReference type="PRINTS" id="PR00019">
    <property type="entry name" value="LEURICHRPT"/>
</dbReference>
<dbReference type="OMA" id="NPCRWDG"/>
<dbReference type="InterPro" id="IPR000719">
    <property type="entry name" value="Prot_kinase_dom"/>
</dbReference>
<dbReference type="GO" id="GO:0005524">
    <property type="term" value="F:ATP binding"/>
    <property type="evidence" value="ECO:0007669"/>
    <property type="project" value="UniProtKB-KW"/>
</dbReference>
<keyword evidence="6" id="KW-0812">Transmembrane</keyword>
<keyword evidence="5" id="KW-0808">Transferase</keyword>
<comment type="catalytic activity">
    <reaction evidence="17">
        <text>L-seryl-[protein] + ATP = O-phospho-L-seryl-[protein] + ADP + H(+)</text>
        <dbReference type="Rhea" id="RHEA:17989"/>
        <dbReference type="Rhea" id="RHEA-COMP:9863"/>
        <dbReference type="Rhea" id="RHEA-COMP:11604"/>
        <dbReference type="ChEBI" id="CHEBI:15378"/>
        <dbReference type="ChEBI" id="CHEBI:29999"/>
        <dbReference type="ChEBI" id="CHEBI:30616"/>
        <dbReference type="ChEBI" id="CHEBI:83421"/>
        <dbReference type="ChEBI" id="CHEBI:456216"/>
        <dbReference type="EC" id="2.7.11.1"/>
    </reaction>
</comment>
<dbReference type="InterPro" id="IPR003591">
    <property type="entry name" value="Leu-rich_rpt_typical-subtyp"/>
</dbReference>
<evidence type="ECO:0000256" key="5">
    <source>
        <dbReference type="ARBA" id="ARBA00022679"/>
    </source>
</evidence>
<keyword evidence="3" id="KW-0723">Serine/threonine-protein kinase</keyword>
<dbReference type="RefSeq" id="XP_010256346.1">
    <property type="nucleotide sequence ID" value="XM_010258044.2"/>
</dbReference>
<comment type="subcellular location">
    <subcellularLocation>
        <location evidence="1">Membrane</location>
        <topology evidence="1">Single-pass type I membrane protein</topology>
    </subcellularLocation>
</comment>
<dbReference type="AlphaFoldDB" id="A0A1U7ZVV7"/>
<evidence type="ECO:0000256" key="7">
    <source>
        <dbReference type="ARBA" id="ARBA00022729"/>
    </source>
</evidence>
<evidence type="ECO:0000256" key="9">
    <source>
        <dbReference type="ARBA" id="ARBA00022741"/>
    </source>
</evidence>
<dbReference type="PROSITE" id="PS50011">
    <property type="entry name" value="PROTEIN_KINASE_DOM"/>
    <property type="match status" value="1"/>
</dbReference>
<keyword evidence="8" id="KW-0677">Repeat</keyword>
<evidence type="ECO:0000256" key="1">
    <source>
        <dbReference type="ARBA" id="ARBA00004479"/>
    </source>
</evidence>
<dbReference type="SMART" id="SM00369">
    <property type="entry name" value="LRR_TYP"/>
    <property type="match status" value="10"/>
</dbReference>
<keyword evidence="11" id="KW-0067">ATP-binding</keyword>
<dbReference type="Pfam" id="PF23598">
    <property type="entry name" value="LRR_14"/>
    <property type="match status" value="1"/>
</dbReference>
<keyword evidence="15" id="KW-0325">Glycoprotein</keyword>
<keyword evidence="13" id="KW-0472">Membrane</keyword>
<dbReference type="SUPFAM" id="SSF52047">
    <property type="entry name" value="RNI-like"/>
    <property type="match status" value="1"/>
</dbReference>
<evidence type="ECO:0000313" key="20">
    <source>
        <dbReference type="RefSeq" id="XP_010256346.1"/>
    </source>
</evidence>
<evidence type="ECO:0000256" key="2">
    <source>
        <dbReference type="ARBA" id="ARBA00012513"/>
    </source>
</evidence>
<keyword evidence="7" id="KW-0732">Signal</keyword>
<keyword evidence="4" id="KW-0433">Leucine-rich repeat</keyword>
<dbReference type="InterPro" id="IPR032675">
    <property type="entry name" value="LRR_dom_sf"/>
</dbReference>
<dbReference type="SUPFAM" id="SSF56112">
    <property type="entry name" value="Protein kinase-like (PK-like)"/>
    <property type="match status" value="1"/>
</dbReference>
<evidence type="ECO:0000313" key="19">
    <source>
        <dbReference type="Proteomes" id="UP000189703"/>
    </source>
</evidence>
<dbReference type="EC" id="2.7.11.1" evidence="2"/>
<dbReference type="Pfam" id="PF00560">
    <property type="entry name" value="LRR_1"/>
    <property type="match status" value="5"/>
</dbReference>
<evidence type="ECO:0000256" key="15">
    <source>
        <dbReference type="ARBA" id="ARBA00023180"/>
    </source>
</evidence>
<dbReference type="KEGG" id="nnu:104596765"/>
<dbReference type="Pfam" id="PF00069">
    <property type="entry name" value="Pkinase"/>
    <property type="match status" value="1"/>
</dbReference>
<dbReference type="OrthoDB" id="4062651at2759"/>
<evidence type="ECO:0000256" key="17">
    <source>
        <dbReference type="ARBA" id="ARBA00048679"/>
    </source>
</evidence>
<evidence type="ECO:0000256" key="6">
    <source>
        <dbReference type="ARBA" id="ARBA00022692"/>
    </source>
</evidence>
<dbReference type="GO" id="GO:0016020">
    <property type="term" value="C:membrane"/>
    <property type="evidence" value="ECO:0000318"/>
    <property type="project" value="GO_Central"/>
</dbReference>
<keyword evidence="19" id="KW-1185">Reference proteome</keyword>
<evidence type="ECO:0000256" key="16">
    <source>
        <dbReference type="ARBA" id="ARBA00047899"/>
    </source>
</evidence>
<dbReference type="GO" id="GO:0004674">
    <property type="term" value="F:protein serine/threonine kinase activity"/>
    <property type="evidence" value="ECO:0007669"/>
    <property type="project" value="UniProtKB-KW"/>
</dbReference>
<dbReference type="InterPro" id="IPR001611">
    <property type="entry name" value="Leu-rich_rpt"/>
</dbReference>
<organism evidence="19 20">
    <name type="scientific">Nelumbo nucifera</name>
    <name type="common">Sacred lotus</name>
    <dbReference type="NCBI Taxonomy" id="4432"/>
    <lineage>
        <taxon>Eukaryota</taxon>
        <taxon>Viridiplantae</taxon>
        <taxon>Streptophyta</taxon>
        <taxon>Embryophyta</taxon>
        <taxon>Tracheophyta</taxon>
        <taxon>Spermatophyta</taxon>
        <taxon>Magnoliopsida</taxon>
        <taxon>Proteales</taxon>
        <taxon>Nelumbonaceae</taxon>
        <taxon>Nelumbo</taxon>
    </lineage>
</organism>
<sequence>MSRYVRGSSLLLFFFSYLPVVLSLLPQNQMKIMANLNNTLFKEANPNPCSWQRVTCDKNNSTVISISLSGLGLSTSDILNSTCQIDSLQSLDVSSNSLSSIPEEFLKNCGKLNGLRALNFSHNLLSDVLPTFVGFAGLQSLDLSYNSLRGSISSQLERLVGLRSLNLSRNNFAGFVPTNLGNSTVLEELELSINVFSGPIPEELMVYKNLILLDLSGNNLSGPITERIGELSKLETLLLSSNYLAGEIPENLSTIQTLRWLSANQNKFSGKIPRGVSSYVKILDLSFNMLNGSIPSDFFSPPNLQSVDLSNNLLEGTIPTNISQSIIRLRLGSNLLNGTIPAIPNGTFMKLTYLELDSNRLSGEIPPELGGCKSLALLNLAQNQLTGPLPKELGNLSHLQVLKLQSNKLVGEIPDQLSQLRNLLTLNISQNSLTGSIPSTISSLTNLTNLNLNNNKLSGSLPDSIANLNSLLELQLGANELSGNIPKMPSSLQITLNLSRNLFEGTIPDTLAELSSLEVLDLSNNKFTGNIPGSLTRMFSLTTLLLSNNQLSGSVPKFRQQNMILETDGNKGLIFDTPATPKPTKKSNSRVVVAVIAVVCAVLAVGVIGVIFVLVSRRYHRINDEIPQLEEHFPFPRVIDYCMITGSSIHRSNIDFNLAMEAVVNPANIILKSRFSTYYKAVMPSDTTYYIKKLNWSDKIFQLGSHEKFREELEILGRLNNSNIMIPLAYVLTDESAYLFYEYAQMGTVFDVLHGNLGSTLDWESRYSIAVGVAQGLAFLHGCTSGPIFLLDLSTKSILLKSLKEPLVGDIELCKVIDPTKSTGSLSTIAGSVGFIPPEYAYTMRVTMPGNVYSFGVVLLELLTGKPAVTEGTELAKWVMSNSAQREKWDKILDPSISKISVGVRNQMLSVLKVALGCVSVSPEARPKMKNVLKMLLNAR</sequence>
<dbReference type="Proteomes" id="UP000189703">
    <property type="component" value="Unplaced"/>
</dbReference>
<keyword evidence="12" id="KW-1133">Transmembrane helix</keyword>
<evidence type="ECO:0000256" key="10">
    <source>
        <dbReference type="ARBA" id="ARBA00022777"/>
    </source>
</evidence>
<keyword evidence="10 20" id="KW-0418">Kinase</keyword>
<evidence type="ECO:0000256" key="12">
    <source>
        <dbReference type="ARBA" id="ARBA00022989"/>
    </source>
</evidence>
<dbReference type="FunFam" id="3.30.200.20:FF:000454">
    <property type="entry name" value="Leucine-rich repeat receptor-like tyrosine-protein kinase PXC3"/>
    <property type="match status" value="1"/>
</dbReference>
<dbReference type="SUPFAM" id="SSF52058">
    <property type="entry name" value="L domain-like"/>
    <property type="match status" value="1"/>
</dbReference>
<reference evidence="20" key="1">
    <citation type="submission" date="2025-08" db="UniProtKB">
        <authorList>
            <consortium name="RefSeq"/>
        </authorList>
    </citation>
    <scope>IDENTIFICATION</scope>
</reference>
<evidence type="ECO:0000256" key="3">
    <source>
        <dbReference type="ARBA" id="ARBA00022527"/>
    </source>
</evidence>
<dbReference type="FunFam" id="3.80.10.10:FF:000095">
    <property type="entry name" value="LRR receptor-like serine/threonine-protein kinase GSO1"/>
    <property type="match status" value="1"/>
</dbReference>
<dbReference type="GeneID" id="104596765"/>
<evidence type="ECO:0000256" key="11">
    <source>
        <dbReference type="ARBA" id="ARBA00022840"/>
    </source>
</evidence>
<dbReference type="FunFam" id="3.80.10.10:FF:000512">
    <property type="entry name" value="Leucine-rich repeat receptor-like serine/threonine-protein kinase BAM3"/>
    <property type="match status" value="1"/>
</dbReference>
<name>A0A1U7ZVV7_NELNU</name>
<dbReference type="FunCoup" id="A0A1U7ZVV7">
    <property type="interactions" value="318"/>
</dbReference>
<dbReference type="Gene3D" id="3.80.10.10">
    <property type="entry name" value="Ribonuclease Inhibitor"/>
    <property type="match status" value="3"/>
</dbReference>
<gene>
    <name evidence="20" type="primary">LOC104596765</name>
</gene>
<proteinExistence type="predicted"/>
<dbReference type="Gene3D" id="1.10.510.10">
    <property type="entry name" value="Transferase(Phosphotransferase) domain 1"/>
    <property type="match status" value="1"/>
</dbReference>
<dbReference type="InterPro" id="IPR055414">
    <property type="entry name" value="LRR_R13L4/SHOC2-like"/>
</dbReference>
<dbReference type="FunFam" id="3.80.10.10:FF:000041">
    <property type="entry name" value="LRR receptor-like serine/threonine-protein kinase ERECTA"/>
    <property type="match status" value="1"/>
</dbReference>
<comment type="catalytic activity">
    <reaction evidence="16">
        <text>L-threonyl-[protein] + ATP = O-phospho-L-threonyl-[protein] + ADP + H(+)</text>
        <dbReference type="Rhea" id="RHEA:46608"/>
        <dbReference type="Rhea" id="RHEA-COMP:11060"/>
        <dbReference type="Rhea" id="RHEA-COMP:11605"/>
        <dbReference type="ChEBI" id="CHEBI:15378"/>
        <dbReference type="ChEBI" id="CHEBI:30013"/>
        <dbReference type="ChEBI" id="CHEBI:30616"/>
        <dbReference type="ChEBI" id="CHEBI:61977"/>
        <dbReference type="ChEBI" id="CHEBI:456216"/>
        <dbReference type="EC" id="2.7.11.1"/>
    </reaction>
</comment>
<dbReference type="PANTHER" id="PTHR48005">
    <property type="entry name" value="LEUCINE RICH REPEAT KINASE 2"/>
    <property type="match status" value="1"/>
</dbReference>
<feature type="domain" description="Protein kinase" evidence="18">
    <location>
        <begin position="664"/>
        <end position="940"/>
    </location>
</feature>
<keyword evidence="9" id="KW-0547">Nucleotide-binding</keyword>
<evidence type="ECO:0000256" key="14">
    <source>
        <dbReference type="ARBA" id="ARBA00023170"/>
    </source>
</evidence>